<feature type="signal peptide" evidence="1">
    <location>
        <begin position="1"/>
        <end position="23"/>
    </location>
</feature>
<accession>A0ABS1L040</accession>
<keyword evidence="3" id="KW-1185">Reference proteome</keyword>
<dbReference type="PROSITE" id="PS51257">
    <property type="entry name" value="PROKAR_LIPOPROTEIN"/>
    <property type="match status" value="1"/>
</dbReference>
<dbReference type="EMBL" id="JAERRB010000014">
    <property type="protein sequence ID" value="MBL0745081.1"/>
    <property type="molecule type" value="Genomic_DNA"/>
</dbReference>
<sequence>MKPLHIILAFYLLLLACYPCSDAEACPDNNASTVSIFTPYHQHIPGEPDHCSPFCICSCCASSVPLTTAHAVVPASPEHNSSFVTPYLDKHILHSQTSIWQPPRLS</sequence>
<reference evidence="2 3" key="1">
    <citation type="submission" date="2021-01" db="EMBL/GenBank/DDBJ databases">
        <title>Chryseolinea sp. Jin1 Genome sequencing and assembly.</title>
        <authorList>
            <person name="Kim I."/>
        </authorList>
    </citation>
    <scope>NUCLEOTIDE SEQUENCE [LARGE SCALE GENOMIC DNA]</scope>
    <source>
        <strain evidence="2 3">Jin1</strain>
    </source>
</reference>
<feature type="chain" id="PRO_5047052457" description="Secreted protein" evidence="1">
    <location>
        <begin position="24"/>
        <end position="106"/>
    </location>
</feature>
<dbReference type="Pfam" id="PF20365">
    <property type="entry name" value="DUF6660"/>
    <property type="match status" value="1"/>
</dbReference>
<evidence type="ECO:0008006" key="4">
    <source>
        <dbReference type="Google" id="ProtNLM"/>
    </source>
</evidence>
<dbReference type="InterPro" id="IPR046601">
    <property type="entry name" value="DUF6660"/>
</dbReference>
<evidence type="ECO:0000313" key="2">
    <source>
        <dbReference type="EMBL" id="MBL0745081.1"/>
    </source>
</evidence>
<name>A0ABS1L040_9BACT</name>
<protein>
    <recommendedName>
        <fullName evidence="4">Secreted protein</fullName>
    </recommendedName>
</protein>
<dbReference type="Proteomes" id="UP000613030">
    <property type="component" value="Unassembled WGS sequence"/>
</dbReference>
<proteinExistence type="predicted"/>
<dbReference type="RefSeq" id="WP_202015282.1">
    <property type="nucleotide sequence ID" value="NZ_JAERRB010000014.1"/>
</dbReference>
<evidence type="ECO:0000313" key="3">
    <source>
        <dbReference type="Proteomes" id="UP000613030"/>
    </source>
</evidence>
<organism evidence="2 3">
    <name type="scientific">Chryseolinea lacunae</name>
    <dbReference type="NCBI Taxonomy" id="2801331"/>
    <lineage>
        <taxon>Bacteria</taxon>
        <taxon>Pseudomonadati</taxon>
        <taxon>Bacteroidota</taxon>
        <taxon>Cytophagia</taxon>
        <taxon>Cytophagales</taxon>
        <taxon>Fulvivirgaceae</taxon>
        <taxon>Chryseolinea</taxon>
    </lineage>
</organism>
<evidence type="ECO:0000256" key="1">
    <source>
        <dbReference type="SAM" id="SignalP"/>
    </source>
</evidence>
<gene>
    <name evidence="2" type="ORF">JI741_27880</name>
</gene>
<comment type="caution">
    <text evidence="2">The sequence shown here is derived from an EMBL/GenBank/DDBJ whole genome shotgun (WGS) entry which is preliminary data.</text>
</comment>
<keyword evidence="1" id="KW-0732">Signal</keyword>